<accession>A0A0F6YIV2</accession>
<reference evidence="1 2" key="1">
    <citation type="submission" date="2015-03" db="EMBL/GenBank/DDBJ databases">
        <title>Genome assembly of Sandaracinus amylolyticus DSM 53668.</title>
        <authorList>
            <person name="Sharma G."/>
            <person name="Subramanian S."/>
        </authorList>
    </citation>
    <scope>NUCLEOTIDE SEQUENCE [LARGE SCALE GENOMIC DNA]</scope>
    <source>
        <strain evidence="1 2">DSM 53668</strain>
    </source>
</reference>
<dbReference type="Proteomes" id="UP000034883">
    <property type="component" value="Chromosome"/>
</dbReference>
<evidence type="ECO:0000313" key="1">
    <source>
        <dbReference type="EMBL" id="AKF05520.1"/>
    </source>
</evidence>
<protein>
    <submittedName>
        <fullName evidence="1">Uncharacterized protein</fullName>
    </submittedName>
</protein>
<organism evidence="1 2">
    <name type="scientific">Sandaracinus amylolyticus</name>
    <dbReference type="NCBI Taxonomy" id="927083"/>
    <lineage>
        <taxon>Bacteria</taxon>
        <taxon>Pseudomonadati</taxon>
        <taxon>Myxococcota</taxon>
        <taxon>Polyangia</taxon>
        <taxon>Polyangiales</taxon>
        <taxon>Sandaracinaceae</taxon>
        <taxon>Sandaracinus</taxon>
    </lineage>
</organism>
<evidence type="ECO:0000313" key="2">
    <source>
        <dbReference type="Proteomes" id="UP000034883"/>
    </source>
</evidence>
<sequence>MSQLEHAARLREFDAPAEITAWAAKQPSFDEAWDASPSSRHRVWLGAVSGVAVETIAESAAAAFFAVVESAPETQTFEHAVEESVAASDAETAAKLAERCERAAHALGSYRERDRTREAIIARAAAHVCRAFEALRAAESSMESDRLLRARTTASYMGGGVHAFLPAHPGPATLLVTAPSSVERGLLVDAVTSAGDAIALLATLVLDTAALDEAVWDALAPS</sequence>
<dbReference type="KEGG" id="samy:DB32_002669"/>
<dbReference type="AlphaFoldDB" id="A0A0F6YIV2"/>
<keyword evidence="2" id="KW-1185">Reference proteome</keyword>
<dbReference type="EMBL" id="CP011125">
    <property type="protein sequence ID" value="AKF05520.1"/>
    <property type="molecule type" value="Genomic_DNA"/>
</dbReference>
<name>A0A0F6YIV2_9BACT</name>
<proteinExistence type="predicted"/>
<dbReference type="RefSeq" id="WP_053232750.1">
    <property type="nucleotide sequence ID" value="NZ_CP011125.1"/>
</dbReference>
<gene>
    <name evidence="1" type="ORF">DB32_002669</name>
</gene>